<dbReference type="PRINTS" id="PR01270">
    <property type="entry name" value="HDASUPER"/>
</dbReference>
<dbReference type="SUPFAM" id="SSF52768">
    <property type="entry name" value="Arginase/deacetylase"/>
    <property type="match status" value="3"/>
</dbReference>
<sequence length="165" mass="18869">MAALIAKRKIPNGFALIRPPGHHAQRNAANGFCVFNNVAQAAEEAYNFGEDRILIVDFDVHHGQGVQQSFYEEKRILIVDFDVHHGQGVQQSFYEEKRILIVDFDVHHGQGVQQSFYEEKRVMYCSIHRYEDGKFWPHLAESNFDHIGVSSGVGYNINIPLNEVK</sequence>
<evidence type="ECO:0000256" key="7">
    <source>
        <dbReference type="ARBA" id="ARBA00023015"/>
    </source>
</evidence>
<evidence type="ECO:0000256" key="10">
    <source>
        <dbReference type="ARBA" id="ARBA00048287"/>
    </source>
</evidence>
<feature type="domain" description="Histone deacetylase" evidence="11">
    <location>
        <begin position="97"/>
        <end position="163"/>
    </location>
</feature>
<evidence type="ECO:0000256" key="9">
    <source>
        <dbReference type="ARBA" id="ARBA00023242"/>
    </source>
</evidence>
<dbReference type="Proteomes" id="UP000036681">
    <property type="component" value="Unplaced"/>
</dbReference>
<evidence type="ECO:0000256" key="4">
    <source>
        <dbReference type="ARBA" id="ARBA00022491"/>
    </source>
</evidence>
<dbReference type="WBParaSite" id="ALUE_0002214601-mRNA-1">
    <property type="protein sequence ID" value="ALUE_0002214601-mRNA-1"/>
    <property type="gene ID" value="ALUE_0002214601"/>
</dbReference>
<evidence type="ECO:0000256" key="5">
    <source>
        <dbReference type="ARBA" id="ARBA00022801"/>
    </source>
</evidence>
<accession>A0A0M3ITR8</accession>
<keyword evidence="12" id="KW-1185">Reference proteome</keyword>
<evidence type="ECO:0000256" key="1">
    <source>
        <dbReference type="ARBA" id="ARBA00004123"/>
    </source>
</evidence>
<keyword evidence="8" id="KW-0804">Transcription</keyword>
<keyword evidence="6" id="KW-0156">Chromatin regulator</keyword>
<evidence type="ECO:0000256" key="8">
    <source>
        <dbReference type="ARBA" id="ARBA00023163"/>
    </source>
</evidence>
<dbReference type="InterPro" id="IPR000286">
    <property type="entry name" value="HDACs"/>
</dbReference>
<dbReference type="Gene3D" id="3.40.800.20">
    <property type="entry name" value="Histone deacetylase domain"/>
    <property type="match status" value="3"/>
</dbReference>
<dbReference type="InterPro" id="IPR023696">
    <property type="entry name" value="Ureohydrolase_dom_sf"/>
</dbReference>
<keyword evidence="9" id="KW-0539">Nucleus</keyword>
<dbReference type="InterPro" id="IPR023801">
    <property type="entry name" value="His_deacetylse_dom"/>
</dbReference>
<reference evidence="13" key="1">
    <citation type="submission" date="2017-02" db="UniProtKB">
        <authorList>
            <consortium name="WormBaseParasite"/>
        </authorList>
    </citation>
    <scope>IDENTIFICATION</scope>
</reference>
<organism evidence="12 13">
    <name type="scientific">Ascaris lumbricoides</name>
    <name type="common">Giant roundworm</name>
    <dbReference type="NCBI Taxonomy" id="6252"/>
    <lineage>
        <taxon>Eukaryota</taxon>
        <taxon>Metazoa</taxon>
        <taxon>Ecdysozoa</taxon>
        <taxon>Nematoda</taxon>
        <taxon>Chromadorea</taxon>
        <taxon>Rhabditida</taxon>
        <taxon>Spirurina</taxon>
        <taxon>Ascaridomorpha</taxon>
        <taxon>Ascaridoidea</taxon>
        <taxon>Ascarididae</taxon>
        <taxon>Ascaris</taxon>
    </lineage>
</organism>
<name>A0A0M3ITR8_ASCLU</name>
<feature type="domain" description="Histone deacetylase" evidence="11">
    <location>
        <begin position="3"/>
        <end position="77"/>
    </location>
</feature>
<proteinExistence type="inferred from homology"/>
<evidence type="ECO:0000313" key="12">
    <source>
        <dbReference type="Proteomes" id="UP000036681"/>
    </source>
</evidence>
<dbReference type="InterPro" id="IPR037138">
    <property type="entry name" value="His_deacetylse_dom_sf"/>
</dbReference>
<dbReference type="GO" id="GO:0141221">
    <property type="term" value="F:histone deacetylase activity, hydrolytic mechanism"/>
    <property type="evidence" value="ECO:0007669"/>
    <property type="project" value="UniProtKB-EC"/>
</dbReference>
<keyword evidence="7" id="KW-0805">Transcription regulation</keyword>
<comment type="similarity">
    <text evidence="2">Belongs to the histone deacetylase family. HD type 2 subfamily.</text>
</comment>
<evidence type="ECO:0000256" key="6">
    <source>
        <dbReference type="ARBA" id="ARBA00022853"/>
    </source>
</evidence>
<keyword evidence="5" id="KW-0378">Hydrolase</keyword>
<dbReference type="EC" id="3.5.1.98" evidence="3"/>
<dbReference type="GO" id="GO:0040029">
    <property type="term" value="P:epigenetic regulation of gene expression"/>
    <property type="evidence" value="ECO:0007669"/>
    <property type="project" value="TreeGrafter"/>
</dbReference>
<evidence type="ECO:0000256" key="3">
    <source>
        <dbReference type="ARBA" id="ARBA00012111"/>
    </source>
</evidence>
<comment type="catalytic activity">
    <reaction evidence="10">
        <text>N(6)-acetyl-L-lysyl-[histone] + H2O = L-lysyl-[histone] + acetate</text>
        <dbReference type="Rhea" id="RHEA:58196"/>
        <dbReference type="Rhea" id="RHEA-COMP:9845"/>
        <dbReference type="Rhea" id="RHEA-COMP:11338"/>
        <dbReference type="ChEBI" id="CHEBI:15377"/>
        <dbReference type="ChEBI" id="CHEBI:29969"/>
        <dbReference type="ChEBI" id="CHEBI:30089"/>
        <dbReference type="ChEBI" id="CHEBI:61930"/>
        <dbReference type="EC" id="3.5.1.98"/>
    </reaction>
</comment>
<dbReference type="PANTHER" id="PTHR10625:SF5">
    <property type="entry name" value="HISTONE DEACETYLASE"/>
    <property type="match status" value="1"/>
</dbReference>
<evidence type="ECO:0000313" key="13">
    <source>
        <dbReference type="WBParaSite" id="ALUE_0002214601-mRNA-1"/>
    </source>
</evidence>
<evidence type="ECO:0000256" key="2">
    <source>
        <dbReference type="ARBA" id="ARBA00007738"/>
    </source>
</evidence>
<evidence type="ECO:0000259" key="11">
    <source>
        <dbReference type="Pfam" id="PF00850"/>
    </source>
</evidence>
<dbReference type="GO" id="GO:0000118">
    <property type="term" value="C:histone deacetylase complex"/>
    <property type="evidence" value="ECO:0007669"/>
    <property type="project" value="TreeGrafter"/>
</dbReference>
<dbReference type="PANTHER" id="PTHR10625">
    <property type="entry name" value="HISTONE DEACETYLASE HDAC1-RELATED"/>
    <property type="match status" value="1"/>
</dbReference>
<keyword evidence="4" id="KW-0678">Repressor</keyword>
<comment type="subcellular location">
    <subcellularLocation>
        <location evidence="1">Nucleus</location>
    </subcellularLocation>
</comment>
<dbReference type="Pfam" id="PF00850">
    <property type="entry name" value="Hist_deacetyl"/>
    <property type="match status" value="2"/>
</dbReference>
<dbReference type="AlphaFoldDB" id="A0A0M3ITR8"/>
<protein>
    <recommendedName>
        <fullName evidence="3">histone deacetylase</fullName>
        <ecNumber evidence="3">3.5.1.98</ecNumber>
    </recommendedName>
</protein>